<feature type="compositionally biased region" description="Polar residues" evidence="1">
    <location>
        <begin position="467"/>
        <end position="476"/>
    </location>
</feature>
<feature type="region of interest" description="Disordered" evidence="1">
    <location>
        <begin position="453"/>
        <end position="476"/>
    </location>
</feature>
<name>A0AA38FC99_TAXCH</name>
<dbReference type="InterPro" id="IPR036575">
    <property type="entry name" value="TFIIS_cen_dom_sf"/>
</dbReference>
<dbReference type="SMART" id="SM00510">
    <property type="entry name" value="TFS2M"/>
    <property type="match status" value="1"/>
</dbReference>
<dbReference type="InterPro" id="IPR003618">
    <property type="entry name" value="TFIIS_cen_dom"/>
</dbReference>
<feature type="domain" description="TFIIS central" evidence="2">
    <location>
        <begin position="202"/>
        <end position="312"/>
    </location>
</feature>
<feature type="region of interest" description="Disordered" evidence="1">
    <location>
        <begin position="1"/>
        <end position="47"/>
    </location>
</feature>
<dbReference type="PANTHER" id="PTHR11477">
    <property type="entry name" value="TRANSCRIPTION FACTOR S-II ZINC FINGER DOMAIN-CONTAINING PROTEIN"/>
    <property type="match status" value="1"/>
</dbReference>
<dbReference type="Gene3D" id="1.10.472.30">
    <property type="entry name" value="Transcription elongation factor S-II, central domain"/>
    <property type="match status" value="1"/>
</dbReference>
<gene>
    <name evidence="3" type="ORF">KI387_028825</name>
</gene>
<dbReference type="InterPro" id="IPR012921">
    <property type="entry name" value="SPOC_C"/>
</dbReference>
<dbReference type="GO" id="GO:0005634">
    <property type="term" value="C:nucleus"/>
    <property type="evidence" value="ECO:0007669"/>
    <property type="project" value="TreeGrafter"/>
</dbReference>
<dbReference type="EMBL" id="JAHRHJ020000010">
    <property type="protein sequence ID" value="KAH9297143.1"/>
    <property type="molecule type" value="Genomic_DNA"/>
</dbReference>
<evidence type="ECO:0000313" key="4">
    <source>
        <dbReference type="Proteomes" id="UP000824469"/>
    </source>
</evidence>
<dbReference type="PANTHER" id="PTHR11477:SF37">
    <property type="entry name" value="SPEN PARALOGUE AND ORTHOLOGUE SPOC C-TERMINAL DOMAIN-CONTAINING PROTEIN"/>
    <property type="match status" value="1"/>
</dbReference>
<dbReference type="AlphaFoldDB" id="A0AA38FC99"/>
<reference evidence="3 4" key="1">
    <citation type="journal article" date="2021" name="Nat. Plants">
        <title>The Taxus genome provides insights into paclitaxel biosynthesis.</title>
        <authorList>
            <person name="Xiong X."/>
            <person name="Gou J."/>
            <person name="Liao Q."/>
            <person name="Li Y."/>
            <person name="Zhou Q."/>
            <person name="Bi G."/>
            <person name="Li C."/>
            <person name="Du R."/>
            <person name="Wang X."/>
            <person name="Sun T."/>
            <person name="Guo L."/>
            <person name="Liang H."/>
            <person name="Lu P."/>
            <person name="Wu Y."/>
            <person name="Zhang Z."/>
            <person name="Ro D.K."/>
            <person name="Shang Y."/>
            <person name="Huang S."/>
            <person name="Yan J."/>
        </authorList>
    </citation>
    <scope>NUCLEOTIDE SEQUENCE [LARGE SCALE GENOMIC DNA]</scope>
    <source>
        <strain evidence="3">Ta-2019</strain>
    </source>
</reference>
<dbReference type="SUPFAM" id="SSF46942">
    <property type="entry name" value="Elongation factor TFIIS domain 2"/>
    <property type="match status" value="1"/>
</dbReference>
<dbReference type="CDD" id="cd21538">
    <property type="entry name" value="SPOC_TFIIS"/>
    <property type="match status" value="1"/>
</dbReference>
<accession>A0AA38FC99</accession>
<feature type="non-terminal residue" evidence="3">
    <location>
        <position position="1"/>
    </location>
</feature>
<dbReference type="GO" id="GO:0006351">
    <property type="term" value="P:DNA-templated transcription"/>
    <property type="evidence" value="ECO:0007669"/>
    <property type="project" value="InterPro"/>
</dbReference>
<evidence type="ECO:0000259" key="2">
    <source>
        <dbReference type="SMART" id="SM00510"/>
    </source>
</evidence>
<proteinExistence type="predicted"/>
<comment type="caution">
    <text evidence="3">The sequence shown here is derived from an EMBL/GenBank/DDBJ whole genome shotgun (WGS) entry which is preliminary data.</text>
</comment>
<evidence type="ECO:0000256" key="1">
    <source>
        <dbReference type="SAM" id="MobiDB-lite"/>
    </source>
</evidence>
<dbReference type="Pfam" id="PF07744">
    <property type="entry name" value="SPOC"/>
    <property type="match status" value="1"/>
</dbReference>
<feature type="non-terminal residue" evidence="3">
    <location>
        <position position="665"/>
    </location>
</feature>
<dbReference type="Pfam" id="PF07500">
    <property type="entry name" value="TFIIS_M"/>
    <property type="match status" value="1"/>
</dbReference>
<dbReference type="OMA" id="QNSEMAF"/>
<dbReference type="Proteomes" id="UP000824469">
    <property type="component" value="Unassembled WGS sequence"/>
</dbReference>
<protein>
    <recommendedName>
        <fullName evidence="2">TFIIS central domain-containing protein</fullName>
    </recommendedName>
</protein>
<organism evidence="3 4">
    <name type="scientific">Taxus chinensis</name>
    <name type="common">Chinese yew</name>
    <name type="synonym">Taxus wallichiana var. chinensis</name>
    <dbReference type="NCBI Taxonomy" id="29808"/>
    <lineage>
        <taxon>Eukaryota</taxon>
        <taxon>Viridiplantae</taxon>
        <taxon>Streptophyta</taxon>
        <taxon>Embryophyta</taxon>
        <taxon>Tracheophyta</taxon>
        <taxon>Spermatophyta</taxon>
        <taxon>Pinopsida</taxon>
        <taxon>Pinidae</taxon>
        <taxon>Conifers II</taxon>
        <taxon>Cupressales</taxon>
        <taxon>Taxaceae</taxon>
        <taxon>Taxus</taxon>
    </lineage>
</organism>
<evidence type="ECO:0000313" key="3">
    <source>
        <dbReference type="EMBL" id="KAH9297143.1"/>
    </source>
</evidence>
<sequence>TPDLFGGTEYTRSESTLGKHLKRKLEEPENKLQQNSEMAFDPRAPYSSSMDDVPLKLLFPRLKMRRRGSKKTKEMESPSKIVRDLSDSVQSKVQETLASALEIAVVEQNKKEEYTNIQHNSKVSEECSDIDPQTVETMDIKLQVGTCMDYNKERPSNSLKRRQETMQKIVSIIDPISTLKENATQNLQKDLEDTQMGCCSSLHHRHIPEEYAHKKIKVEKEESDLKLKEELIDIYGQSKSIVSEVEAELYKPYSSINKKYRERATPLVSNLEDHTNPELRTSSFSGKITPEKTCGMAEEQLASCALSGSSVNRDDELMSRFVAPSSDVNFEIAVEKVHRHEFKEDSKKVSSPSEVIDSGSHLISRSQVEDEPNEVNQIASFGEGEYSTGIMDNREIIAGCSKHTCSNSSSDQIFGVIECKAGMAEATNSISIDDDRKSLPAIISLNEYIKSKKDQSNGSSKADGVQWNKSRQGQSNEHAKTVVVDMECLVREEQTNHKNLHLKVGDDIMHKPSMVDAGPDDGRKIITGCRIAENYNKLVASDGGNELRVGKPIKISPDEKLWEGCLQLNAYIAVMALAFFKSGAKFQANNWSKFVEVKGRVRLDAFEKFLQELPLSRNRALMVISIRWKVGSSNVGFSGMQEVANSYKQGERVGFAELAPGVDLY</sequence>
<keyword evidence="4" id="KW-1185">Reference proteome</keyword>